<protein>
    <submittedName>
        <fullName evidence="2">Uncharacterized protein</fullName>
    </submittedName>
</protein>
<evidence type="ECO:0000313" key="3">
    <source>
        <dbReference type="Proteomes" id="UP001627154"/>
    </source>
</evidence>
<feature type="region of interest" description="Disordered" evidence="1">
    <location>
        <begin position="36"/>
        <end position="77"/>
    </location>
</feature>
<proteinExistence type="predicted"/>
<dbReference type="EMBL" id="JBJJXI010000066">
    <property type="protein sequence ID" value="KAL3397320.1"/>
    <property type="molecule type" value="Genomic_DNA"/>
</dbReference>
<reference evidence="2 3" key="1">
    <citation type="journal article" date="2024" name="bioRxiv">
        <title>A reference genome for Trichogramma kaykai: A tiny desert-dwelling parasitoid wasp with competing sex-ratio distorters.</title>
        <authorList>
            <person name="Culotta J."/>
            <person name="Lindsey A.R."/>
        </authorList>
    </citation>
    <scope>NUCLEOTIDE SEQUENCE [LARGE SCALE GENOMIC DNA]</scope>
    <source>
        <strain evidence="2 3">KSX58</strain>
    </source>
</reference>
<keyword evidence="3" id="KW-1185">Reference proteome</keyword>
<accession>A0ABD2WWX3</accession>
<feature type="compositionally biased region" description="Low complexity" evidence="1">
    <location>
        <begin position="180"/>
        <end position="202"/>
    </location>
</feature>
<feature type="region of interest" description="Disordered" evidence="1">
    <location>
        <begin position="165"/>
        <end position="204"/>
    </location>
</feature>
<feature type="compositionally biased region" description="Basic residues" evidence="1">
    <location>
        <begin position="165"/>
        <end position="179"/>
    </location>
</feature>
<dbReference type="AlphaFoldDB" id="A0ABD2WWX3"/>
<name>A0ABD2WWX3_9HYME</name>
<comment type="caution">
    <text evidence="2">The sequence shown here is derived from an EMBL/GenBank/DDBJ whole genome shotgun (WGS) entry which is preliminary data.</text>
</comment>
<dbReference type="Proteomes" id="UP001627154">
    <property type="component" value="Unassembled WGS sequence"/>
</dbReference>
<gene>
    <name evidence="2" type="ORF">TKK_008886</name>
</gene>
<evidence type="ECO:0000256" key="1">
    <source>
        <dbReference type="SAM" id="MobiDB-lite"/>
    </source>
</evidence>
<sequence>MTCSTAVVAGCSLEKLALLRTSRSCSIYNAQAEDRQQRSAAHSSRTQPHDHAWRSCGRPRRVGAEDSRSSSRSSRSSRSSNTHVLYVWQFVQLQRDSSKIADASIDMYAYIETLQPIIYLAKKKEKETFIYYVAIEEMPYTNVLEIDVSTHISIIHPLIIGRVQRRRRRTRRRRGRRSGSSRANSKEAGTATAARRAQQQSANLRSQHIYGSRVVVHYIAATAASTGNKDR</sequence>
<evidence type="ECO:0000313" key="2">
    <source>
        <dbReference type="EMBL" id="KAL3397320.1"/>
    </source>
</evidence>
<organism evidence="2 3">
    <name type="scientific">Trichogramma kaykai</name>
    <dbReference type="NCBI Taxonomy" id="54128"/>
    <lineage>
        <taxon>Eukaryota</taxon>
        <taxon>Metazoa</taxon>
        <taxon>Ecdysozoa</taxon>
        <taxon>Arthropoda</taxon>
        <taxon>Hexapoda</taxon>
        <taxon>Insecta</taxon>
        <taxon>Pterygota</taxon>
        <taxon>Neoptera</taxon>
        <taxon>Endopterygota</taxon>
        <taxon>Hymenoptera</taxon>
        <taxon>Apocrita</taxon>
        <taxon>Proctotrupomorpha</taxon>
        <taxon>Chalcidoidea</taxon>
        <taxon>Trichogrammatidae</taxon>
        <taxon>Trichogramma</taxon>
    </lineage>
</organism>